<proteinExistence type="predicted"/>
<dbReference type="EMBL" id="CP097160">
    <property type="protein sequence ID" value="UQN15094.1"/>
    <property type="molecule type" value="Genomic_DNA"/>
</dbReference>
<sequence>MKIAFYDGILETHVADSLERALVSRGHNIFNTGKIGHGFEFANGKVDLQRLQLAVNEVLEFAPDWVLVFRPASLPIPLLELLRSRGAKVAAWFSDDPVLFDLTYGPIVNSYDLILHCGNADVLSFYEHQFGRPTGVNVPFWTDHVAFPDVWGTEPATTDALFLGNVQDEVRRQRYFDLAKLDAHVTIYGNVGNDYYGLSGGYLDSDEEVVAAGARSNTAISVPQFFKNHKGMTTWFPGLDRLGFFEYPSRIVQYMAMGLPVFNVIPGKPEFATFPEMIVCDSFQEVDERYAELRDSNQLADLSRRTVQRFDRHFSAMSRALLLEDLFENDDWRTSDVDERASWFTRYDALSIPSKLEQLPTESNPINLSRGDNDRREDHARLQHPRVGLFGIGWTQATSRVSTYARAIASLGLDVQTINPASWQGSLVEDPGKTSKFALNVTRLSPVLNDIDVLIVCGVDASITSSGRKFLNDRNVRAVFVDDTGNGGIKRLERLASRYDTVATSSTNFVAMAADHGMENVAYAPHAVDSEFLEIIARETAPSDRSTRWRDSAQAEEAAAPCFTVDLRTHATLWSELEALDLEQLAERLHTRIGFASFGGNRSNPRVSRFMPYLAAAAEWLVIPRHVGSNEVATYQPFSLQVREPGELPVKLRQLTSSARLRNTLATQRQVALETTIRAEHQVKRLICEFDDALSQPEVDANHVSVDHTHGSATFDLSQHAKSGSRSLVLNLGRVGYTTSMTDTISLSVIAGDKLVWNCDLADIPGTLLVGWQTQAQLSALKLRLSAAGGTKLSRREWAGIQVTVSNATYSSVAVPLGVYAVGI</sequence>
<evidence type="ECO:0008006" key="2">
    <source>
        <dbReference type="Google" id="ProtNLM"/>
    </source>
</evidence>
<organism evidence="1">
    <name type="scientific">Gulosibacter sediminis</name>
    <dbReference type="NCBI Taxonomy" id="1729695"/>
    <lineage>
        <taxon>Bacteria</taxon>
        <taxon>Bacillati</taxon>
        <taxon>Actinomycetota</taxon>
        <taxon>Actinomycetes</taxon>
        <taxon>Micrococcales</taxon>
        <taxon>Microbacteriaceae</taxon>
        <taxon>Gulosibacter</taxon>
    </lineage>
</organism>
<accession>A0ABY4MYJ6</accession>
<evidence type="ECO:0000313" key="1">
    <source>
        <dbReference type="EMBL" id="UQN15094.1"/>
    </source>
</evidence>
<gene>
    <name evidence="1" type="ORF">M3M28_01090</name>
</gene>
<name>A0ABY4MYJ6_9MICO</name>
<protein>
    <recommendedName>
        <fullName evidence="2">Glycosyltransferase</fullName>
    </recommendedName>
</protein>
<reference evidence="1" key="1">
    <citation type="submission" date="2022-05" db="EMBL/GenBank/DDBJ databases">
        <title>Complete genome sequence of toluene-degrading Gulosibacter sediminis strain ACHW.36C.</title>
        <authorList>
            <person name="Wai A.C."/>
            <person name="Lai G.K."/>
            <person name="Griffin S.D."/>
            <person name="Leung F.C."/>
        </authorList>
    </citation>
    <scope>NUCLEOTIDE SEQUENCE [LARGE SCALE GENOMIC DNA]</scope>
    <source>
        <strain evidence="1">ACHW.36C</strain>
    </source>
</reference>